<proteinExistence type="predicted"/>
<dbReference type="EMBL" id="CZBA01000003">
    <property type="protein sequence ID" value="CUP28133.1"/>
    <property type="molecule type" value="Genomic_DNA"/>
</dbReference>
<evidence type="ECO:0000313" key="2">
    <source>
        <dbReference type="Proteomes" id="UP000095413"/>
    </source>
</evidence>
<evidence type="ECO:0000313" key="1">
    <source>
        <dbReference type="EMBL" id="CUP28133.1"/>
    </source>
</evidence>
<protein>
    <submittedName>
        <fullName evidence="1">Uncharacterized protein</fullName>
    </submittedName>
</protein>
<dbReference type="AlphaFoldDB" id="A0A174LVL9"/>
<dbReference type="RefSeq" id="WP_171030287.1">
    <property type="nucleotide sequence ID" value="NZ_CZBA01000003.1"/>
</dbReference>
<name>A0A174LVL9_9FIRM</name>
<accession>A0A174LVL9</accession>
<organism evidence="1 2">
    <name type="scientific">Blautia obeum</name>
    <dbReference type="NCBI Taxonomy" id="40520"/>
    <lineage>
        <taxon>Bacteria</taxon>
        <taxon>Bacillati</taxon>
        <taxon>Bacillota</taxon>
        <taxon>Clostridia</taxon>
        <taxon>Lachnospirales</taxon>
        <taxon>Lachnospiraceae</taxon>
        <taxon>Blautia</taxon>
    </lineage>
</organism>
<reference evidence="1 2" key="1">
    <citation type="submission" date="2015-09" db="EMBL/GenBank/DDBJ databases">
        <authorList>
            <consortium name="Pathogen Informatics"/>
        </authorList>
    </citation>
    <scope>NUCLEOTIDE SEQUENCE [LARGE SCALE GENOMIC DNA]</scope>
    <source>
        <strain evidence="1 2">2789STDY5834921</strain>
    </source>
</reference>
<dbReference type="Proteomes" id="UP000095413">
    <property type="component" value="Unassembled WGS sequence"/>
</dbReference>
<sequence>MKLTKKIPTTNKSQENNHLLCMLDRGIDDMKAGRELPLEDAFCKITELRDARRNARI</sequence>
<gene>
    <name evidence="1" type="ORF">ERS852533_00873</name>
</gene>